<organism evidence="2 3">
    <name type="scientific">Rhinocladiella mackenziei CBS 650.93</name>
    <dbReference type="NCBI Taxonomy" id="1442369"/>
    <lineage>
        <taxon>Eukaryota</taxon>
        <taxon>Fungi</taxon>
        <taxon>Dikarya</taxon>
        <taxon>Ascomycota</taxon>
        <taxon>Pezizomycotina</taxon>
        <taxon>Eurotiomycetes</taxon>
        <taxon>Chaetothyriomycetidae</taxon>
        <taxon>Chaetothyriales</taxon>
        <taxon>Herpotrichiellaceae</taxon>
        <taxon>Rhinocladiella</taxon>
    </lineage>
</organism>
<dbReference type="Proteomes" id="UP000053617">
    <property type="component" value="Unassembled WGS sequence"/>
</dbReference>
<proteinExistence type="predicted"/>
<evidence type="ECO:0000256" key="1">
    <source>
        <dbReference type="SAM" id="MobiDB-lite"/>
    </source>
</evidence>
<sequence>MSYTTNPRTPQPGPETAPREATGPVASDSLAAESLDAEGAFSANPSAAAMGVRGAQSTLANTDISGASVLRAAPSGADREKMDALGARPDERGPSGLKLDTPGKPVFDGTHSEEGYHGGSRDTNGLLSQGSTRVGDSDFGASTVSSRDTVHSHFRSTGPGFESTSSSISSFPAECTDVHPHVPQAPGYTANVTGAAMPEGTYKPKGSNLDDADLTESMPKTKTFTGNVGGVNDPGRPAEREFDSRNADVATEIAQAGVRGGRVRQNGQGAGEEGGIYGVMSSERA</sequence>
<reference evidence="2 3" key="1">
    <citation type="submission" date="2015-01" db="EMBL/GenBank/DDBJ databases">
        <title>The Genome Sequence of Rhinocladiella mackenzie CBS 650.93.</title>
        <authorList>
            <consortium name="The Broad Institute Genomics Platform"/>
            <person name="Cuomo C."/>
            <person name="de Hoog S."/>
            <person name="Gorbushina A."/>
            <person name="Stielow B."/>
            <person name="Teixiera M."/>
            <person name="Abouelleil A."/>
            <person name="Chapman S.B."/>
            <person name="Priest M."/>
            <person name="Young S.K."/>
            <person name="Wortman J."/>
            <person name="Nusbaum C."/>
            <person name="Birren B."/>
        </authorList>
    </citation>
    <scope>NUCLEOTIDE SEQUENCE [LARGE SCALE GENOMIC DNA]</scope>
    <source>
        <strain evidence="2 3">CBS 650.93</strain>
    </source>
</reference>
<protein>
    <submittedName>
        <fullName evidence="2">Uncharacterized protein</fullName>
    </submittedName>
</protein>
<dbReference type="VEuPathDB" id="FungiDB:Z518_07601"/>
<feature type="compositionally biased region" description="Polar residues" evidence="1">
    <location>
        <begin position="121"/>
        <end position="147"/>
    </location>
</feature>
<feature type="compositionally biased region" description="Basic and acidic residues" evidence="1">
    <location>
        <begin position="110"/>
        <end position="120"/>
    </location>
</feature>
<dbReference type="AlphaFoldDB" id="A0A0D2H0U5"/>
<dbReference type="OrthoDB" id="5383057at2759"/>
<feature type="region of interest" description="Disordered" evidence="1">
    <location>
        <begin position="1"/>
        <end position="38"/>
    </location>
</feature>
<accession>A0A0D2H0U5</accession>
<feature type="compositionally biased region" description="Basic and acidic residues" evidence="1">
    <location>
        <begin position="77"/>
        <end position="93"/>
    </location>
</feature>
<name>A0A0D2H0U5_9EURO</name>
<dbReference type="EMBL" id="KN847479">
    <property type="protein sequence ID" value="KIX04048.1"/>
    <property type="molecule type" value="Genomic_DNA"/>
</dbReference>
<dbReference type="HOGENOM" id="CLU_983523_0_0_1"/>
<dbReference type="RefSeq" id="XP_013271184.1">
    <property type="nucleotide sequence ID" value="XM_013415730.1"/>
</dbReference>
<evidence type="ECO:0000313" key="2">
    <source>
        <dbReference type="EMBL" id="KIX04048.1"/>
    </source>
</evidence>
<feature type="compositionally biased region" description="Gly residues" evidence="1">
    <location>
        <begin position="268"/>
        <end position="277"/>
    </location>
</feature>
<keyword evidence="3" id="KW-1185">Reference proteome</keyword>
<dbReference type="GeneID" id="25295672"/>
<feature type="region of interest" description="Disordered" evidence="1">
    <location>
        <begin position="259"/>
        <end position="285"/>
    </location>
</feature>
<gene>
    <name evidence="2" type="ORF">Z518_07601</name>
</gene>
<evidence type="ECO:0000313" key="3">
    <source>
        <dbReference type="Proteomes" id="UP000053617"/>
    </source>
</evidence>
<feature type="compositionally biased region" description="Low complexity" evidence="1">
    <location>
        <begin position="26"/>
        <end position="38"/>
    </location>
</feature>
<feature type="region of interest" description="Disordered" evidence="1">
    <location>
        <begin position="62"/>
        <end position="237"/>
    </location>
</feature>